<gene>
    <name evidence="1" type="primary">80</name>
    <name evidence="1" type="ORF">SEA_PERSISTENCE_80</name>
</gene>
<dbReference type="Proteomes" id="UP000693837">
    <property type="component" value="Segment"/>
</dbReference>
<proteinExistence type="predicted"/>
<accession>A0A8F3E7V8</accession>
<name>A0A8F3E7V8_9CAUD</name>
<dbReference type="GeneID" id="77931955"/>
<keyword evidence="2" id="KW-1185">Reference proteome</keyword>
<dbReference type="KEGG" id="vg:77931955"/>
<dbReference type="EMBL" id="MW712719">
    <property type="protein sequence ID" value="QWY79708.1"/>
    <property type="molecule type" value="Genomic_DNA"/>
</dbReference>
<sequence>MTTNNEAASDAAIFLLCERAQEHHEKADRLQVAAVYVDASRPPASAGKAVAITERAYFESTVAEALFHTREAKRFDAAIEEIRALAGEGDSE</sequence>
<organism evidence="1 2">
    <name type="scientific">Arthrobacter phage Persistence</name>
    <dbReference type="NCBI Taxonomy" id="2836007"/>
    <lineage>
        <taxon>Viruses</taxon>
        <taxon>Duplodnaviria</taxon>
        <taxon>Heunggongvirae</taxon>
        <taxon>Uroviricota</taxon>
        <taxon>Caudoviricetes</taxon>
        <taxon>Persistencevirus</taxon>
        <taxon>Persistencevirus persistence</taxon>
    </lineage>
</organism>
<protein>
    <submittedName>
        <fullName evidence="1">Uncharacterized protein</fullName>
    </submittedName>
</protein>
<evidence type="ECO:0000313" key="2">
    <source>
        <dbReference type="Proteomes" id="UP000693837"/>
    </source>
</evidence>
<evidence type="ECO:0000313" key="1">
    <source>
        <dbReference type="EMBL" id="QWY79708.1"/>
    </source>
</evidence>
<reference evidence="1" key="1">
    <citation type="submission" date="2021-03" db="EMBL/GenBank/DDBJ databases">
        <authorList>
            <person name="Pedlow M.R."/>
            <person name="Nance H.A."/>
            <person name="Bradley A.M."/>
            <person name="Brown C.A."/>
            <person name="Channell S.A."/>
            <person name="Forbes A.M."/>
            <person name="Lovell B."/>
            <person name="Mcdonald B.E."/>
            <person name="Silva M.B."/>
            <person name="White G.J."/>
            <person name="Zack K.M."/>
            <person name="Garlena R.A."/>
            <person name="Russell D.A."/>
            <person name="Jacobs-Sera D."/>
            <person name="Hatfull G.F."/>
        </authorList>
    </citation>
    <scope>NUCLEOTIDE SEQUENCE</scope>
</reference>
<dbReference type="RefSeq" id="YP_010656081.1">
    <property type="nucleotide sequence ID" value="NC_070834.1"/>
</dbReference>